<dbReference type="PANTHER" id="PTHR24020:SF20">
    <property type="entry name" value="PH DOMAIN-CONTAINING PROTEIN"/>
    <property type="match status" value="1"/>
</dbReference>
<dbReference type="OrthoDB" id="6132182at2759"/>
<name>A0A8S3SIH1_MYTED</name>
<feature type="domain" description="VWFA" evidence="1">
    <location>
        <begin position="16"/>
        <end position="162"/>
    </location>
</feature>
<evidence type="ECO:0000313" key="2">
    <source>
        <dbReference type="EMBL" id="CAG2220946.1"/>
    </source>
</evidence>
<gene>
    <name evidence="2" type="ORF">MEDL_34417</name>
</gene>
<dbReference type="PRINTS" id="PR00453">
    <property type="entry name" value="VWFADOMAIN"/>
</dbReference>
<dbReference type="Proteomes" id="UP000683360">
    <property type="component" value="Unassembled WGS sequence"/>
</dbReference>
<dbReference type="PANTHER" id="PTHR24020">
    <property type="entry name" value="COLLAGEN ALPHA"/>
    <property type="match status" value="1"/>
</dbReference>
<dbReference type="InterPro" id="IPR050525">
    <property type="entry name" value="ECM_Assembly_Org"/>
</dbReference>
<evidence type="ECO:0000313" key="3">
    <source>
        <dbReference type="Proteomes" id="UP000683360"/>
    </source>
</evidence>
<organism evidence="2 3">
    <name type="scientific">Mytilus edulis</name>
    <name type="common">Blue mussel</name>
    <dbReference type="NCBI Taxonomy" id="6550"/>
    <lineage>
        <taxon>Eukaryota</taxon>
        <taxon>Metazoa</taxon>
        <taxon>Spiralia</taxon>
        <taxon>Lophotrochozoa</taxon>
        <taxon>Mollusca</taxon>
        <taxon>Bivalvia</taxon>
        <taxon>Autobranchia</taxon>
        <taxon>Pteriomorphia</taxon>
        <taxon>Mytilida</taxon>
        <taxon>Mytiloidea</taxon>
        <taxon>Mytilidae</taxon>
        <taxon>Mytilinae</taxon>
        <taxon>Mytilus</taxon>
    </lineage>
</organism>
<dbReference type="SUPFAM" id="SSF53300">
    <property type="entry name" value="vWA-like"/>
    <property type="match status" value="1"/>
</dbReference>
<dbReference type="CDD" id="cd01472">
    <property type="entry name" value="vWA_collagen"/>
    <property type="match status" value="1"/>
</dbReference>
<proteinExistence type="predicted"/>
<dbReference type="InterPro" id="IPR036465">
    <property type="entry name" value="vWFA_dom_sf"/>
</dbReference>
<dbReference type="PROSITE" id="PS50234">
    <property type="entry name" value="VWFA"/>
    <property type="match status" value="1"/>
</dbReference>
<dbReference type="EMBL" id="CAJPWZ010001674">
    <property type="protein sequence ID" value="CAG2220946.1"/>
    <property type="molecule type" value="Genomic_DNA"/>
</dbReference>
<reference evidence="2" key="1">
    <citation type="submission" date="2021-03" db="EMBL/GenBank/DDBJ databases">
        <authorList>
            <person name="Bekaert M."/>
        </authorList>
    </citation>
    <scope>NUCLEOTIDE SEQUENCE</scope>
</reference>
<protein>
    <submittedName>
        <fullName evidence="2">COL12A</fullName>
    </submittedName>
</protein>
<dbReference type="Gene3D" id="3.40.50.410">
    <property type="entry name" value="von Willebrand factor, type A domain"/>
    <property type="match status" value="1"/>
</dbReference>
<accession>A0A8S3SIH1</accession>
<dbReference type="Pfam" id="PF00092">
    <property type="entry name" value="VWA"/>
    <property type="match status" value="1"/>
</dbReference>
<keyword evidence="3" id="KW-1185">Reference proteome</keyword>
<evidence type="ECO:0000259" key="1">
    <source>
        <dbReference type="PROSITE" id="PS50234"/>
    </source>
</evidence>
<sequence length="162" mass="17942">MEWFYFEACHANLQADIVFALDSSGSVGFSHFKKQIDFVKDLVDRFSIGSTRTQFSVVTFSDTVNNEISLNKYQNKRRLINAIDNIAYRQGATNTHLALEFVTQNSFLSANGGRSNIKRIVIILTDGKSQIPDETKKAAEQLHLLGAQVVSVGIGSGVDILK</sequence>
<comment type="caution">
    <text evidence="2">The sequence shown here is derived from an EMBL/GenBank/DDBJ whole genome shotgun (WGS) entry which is preliminary data.</text>
</comment>
<dbReference type="InterPro" id="IPR002035">
    <property type="entry name" value="VWF_A"/>
</dbReference>
<dbReference type="AlphaFoldDB" id="A0A8S3SIH1"/>
<dbReference type="SMART" id="SM00327">
    <property type="entry name" value="VWA"/>
    <property type="match status" value="1"/>
</dbReference>